<organism evidence="2 3">
    <name type="scientific">Glutamicibacter protophormiae</name>
    <name type="common">Brevibacterium protophormiae</name>
    <dbReference type="NCBI Taxonomy" id="37930"/>
    <lineage>
        <taxon>Bacteria</taxon>
        <taxon>Bacillati</taxon>
        <taxon>Actinomycetota</taxon>
        <taxon>Actinomycetes</taxon>
        <taxon>Micrococcales</taxon>
        <taxon>Micrococcaceae</taxon>
        <taxon>Glutamicibacter</taxon>
    </lineage>
</organism>
<evidence type="ECO:0000256" key="1">
    <source>
        <dbReference type="SAM" id="Phobius"/>
    </source>
</evidence>
<keyword evidence="1" id="KW-0472">Membrane</keyword>
<keyword evidence="1" id="KW-1133">Transmembrane helix</keyword>
<comment type="caution">
    <text evidence="2">The sequence shown here is derived from an EMBL/GenBank/DDBJ whole genome shotgun (WGS) entry which is preliminary data.</text>
</comment>
<reference evidence="2 3" key="1">
    <citation type="submission" date="2021-03" db="EMBL/GenBank/DDBJ databases">
        <title>Sequencing the genomes of 1000 actinobacteria strains.</title>
        <authorList>
            <person name="Klenk H.-P."/>
        </authorList>
    </citation>
    <scope>NUCLEOTIDE SEQUENCE [LARGE SCALE GENOMIC DNA]</scope>
    <source>
        <strain evidence="2 3">DSM 20168</strain>
    </source>
</reference>
<evidence type="ECO:0000313" key="2">
    <source>
        <dbReference type="EMBL" id="MBP2399054.1"/>
    </source>
</evidence>
<proteinExistence type="predicted"/>
<sequence>MPPHTPALETQRISLRLLAGTVLSGAALGALLGLMNYWGILLETWTGPQPSEAAAIAFGALANGAMLGAAAGLIPGVGALSGMALQKRQQKSGRGASQRGAALTGAATATLLVSCAGLAVLLPSAPAGFWIGNAAGYLVLSLAIVWTMTTRFHGRGSRSAN</sequence>
<keyword evidence="3" id="KW-1185">Reference proteome</keyword>
<name>A0ABS4XRB8_GLUPR</name>
<evidence type="ECO:0000313" key="3">
    <source>
        <dbReference type="Proteomes" id="UP001195422"/>
    </source>
</evidence>
<dbReference type="Proteomes" id="UP001195422">
    <property type="component" value="Unassembled WGS sequence"/>
</dbReference>
<feature type="transmembrane region" description="Helical" evidence="1">
    <location>
        <begin position="101"/>
        <end position="122"/>
    </location>
</feature>
<dbReference type="EMBL" id="JAGIOJ010000001">
    <property type="protein sequence ID" value="MBP2399054.1"/>
    <property type="molecule type" value="Genomic_DNA"/>
</dbReference>
<gene>
    <name evidence="2" type="ORF">JOF39_002135</name>
</gene>
<accession>A0ABS4XRB8</accession>
<protein>
    <submittedName>
        <fullName evidence="2">Uncharacterized protein</fullName>
    </submittedName>
</protein>
<keyword evidence="1" id="KW-0812">Transmembrane</keyword>
<feature type="transmembrane region" description="Helical" evidence="1">
    <location>
        <begin position="53"/>
        <end position="80"/>
    </location>
</feature>
<feature type="transmembrane region" description="Helical" evidence="1">
    <location>
        <begin position="128"/>
        <end position="148"/>
    </location>
</feature>
<feature type="transmembrane region" description="Helical" evidence="1">
    <location>
        <begin position="17"/>
        <end position="41"/>
    </location>
</feature>
<dbReference type="RefSeq" id="WP_188949179.1">
    <property type="nucleotide sequence ID" value="NZ_BMPH01000012.1"/>
</dbReference>